<accession>A0ABZ2C5F9</accession>
<name>A0ABZ2C5F9_9PROT</name>
<sequence>MSFPVVPLALALAEFAPLVARWVGGEKSEKVAQKIVDTAKRLTGEDDPAKILQAMKADPKLVAEFQHAVLKMEHEREMAIYEDRKNARARDMVFIQSQKHNIRADVMVISAAMGLISCLLTITLYSGSLPGEAVGIISTIAGIFGSCLKDAYAFEFGSSRGSKLKDIQLAEATLREK</sequence>
<dbReference type="EMBL" id="CP133270">
    <property type="protein sequence ID" value="WVX66980.1"/>
    <property type="molecule type" value="Genomic_DNA"/>
</dbReference>
<organism evidence="1 2">
    <name type="scientific">Candidatus Bealeia paramacronuclearis</name>
    <dbReference type="NCBI Taxonomy" id="1921001"/>
    <lineage>
        <taxon>Bacteria</taxon>
        <taxon>Pseudomonadati</taxon>
        <taxon>Pseudomonadota</taxon>
        <taxon>Alphaproteobacteria</taxon>
        <taxon>Holosporales</taxon>
        <taxon>Holosporaceae</taxon>
        <taxon>Candidatus Bealeia</taxon>
    </lineage>
</organism>
<proteinExistence type="predicted"/>
<evidence type="ECO:0000313" key="2">
    <source>
        <dbReference type="Proteomes" id="UP001330434"/>
    </source>
</evidence>
<keyword evidence="2" id="KW-1185">Reference proteome</keyword>
<protein>
    <submittedName>
        <fullName evidence="1">Uncharacterized protein</fullName>
    </submittedName>
</protein>
<dbReference type="Proteomes" id="UP001330434">
    <property type="component" value="Chromosome"/>
</dbReference>
<dbReference type="RefSeq" id="WP_331255791.1">
    <property type="nucleotide sequence ID" value="NZ_CP133270.1"/>
</dbReference>
<evidence type="ECO:0000313" key="1">
    <source>
        <dbReference type="EMBL" id="WVX66980.1"/>
    </source>
</evidence>
<reference evidence="1 2" key="1">
    <citation type="journal article" date="2024" name="Environ. Microbiol.">
        <title>Novel evolutionary insights on the interactions of the Holosporales (Alphaproteobacteria) with eukaryotic hosts from comparative genomics.</title>
        <authorList>
            <person name="Giovannini M."/>
            <person name="Petroni G."/>
            <person name="Castelli M."/>
        </authorList>
    </citation>
    <scope>NUCLEOTIDE SEQUENCE [LARGE SCALE GENOMIC DNA]</scope>
    <source>
        <strain evidence="1 2">US_Bl 15I1</strain>
    </source>
</reference>
<gene>
    <name evidence="1" type="ORF">Bealeia1_01175</name>
</gene>